<name>A0AAW1LYM4_POPJA</name>
<comment type="caution">
    <text evidence="1">The sequence shown here is derived from an EMBL/GenBank/DDBJ whole genome shotgun (WGS) entry which is preliminary data.</text>
</comment>
<dbReference type="EMBL" id="JASPKY010000083">
    <property type="protein sequence ID" value="KAK9738753.1"/>
    <property type="molecule type" value="Genomic_DNA"/>
</dbReference>
<dbReference type="Proteomes" id="UP001458880">
    <property type="component" value="Unassembled WGS sequence"/>
</dbReference>
<dbReference type="AlphaFoldDB" id="A0AAW1LYM4"/>
<proteinExistence type="predicted"/>
<evidence type="ECO:0000313" key="2">
    <source>
        <dbReference type="Proteomes" id="UP001458880"/>
    </source>
</evidence>
<protein>
    <submittedName>
        <fullName evidence="1">Uncharacterized protein</fullName>
    </submittedName>
</protein>
<sequence length="70" mass="7861">MALDDDVMTIMGLQLYTPGLKLMMTIMGLQLYTPGLKLMCGAIYTKMFGQLTIYFITTYNIQGKTLIITV</sequence>
<accession>A0AAW1LYM4</accession>
<gene>
    <name evidence="1" type="ORF">QE152_g9629</name>
</gene>
<keyword evidence="2" id="KW-1185">Reference proteome</keyword>
<organism evidence="1 2">
    <name type="scientific">Popillia japonica</name>
    <name type="common">Japanese beetle</name>
    <dbReference type="NCBI Taxonomy" id="7064"/>
    <lineage>
        <taxon>Eukaryota</taxon>
        <taxon>Metazoa</taxon>
        <taxon>Ecdysozoa</taxon>
        <taxon>Arthropoda</taxon>
        <taxon>Hexapoda</taxon>
        <taxon>Insecta</taxon>
        <taxon>Pterygota</taxon>
        <taxon>Neoptera</taxon>
        <taxon>Endopterygota</taxon>
        <taxon>Coleoptera</taxon>
        <taxon>Polyphaga</taxon>
        <taxon>Scarabaeiformia</taxon>
        <taxon>Scarabaeidae</taxon>
        <taxon>Rutelinae</taxon>
        <taxon>Popillia</taxon>
    </lineage>
</organism>
<evidence type="ECO:0000313" key="1">
    <source>
        <dbReference type="EMBL" id="KAK9738753.1"/>
    </source>
</evidence>
<reference evidence="1 2" key="1">
    <citation type="journal article" date="2024" name="BMC Genomics">
        <title>De novo assembly and annotation of Popillia japonica's genome with initial clues to its potential as an invasive pest.</title>
        <authorList>
            <person name="Cucini C."/>
            <person name="Boschi S."/>
            <person name="Funari R."/>
            <person name="Cardaioli E."/>
            <person name="Iannotti N."/>
            <person name="Marturano G."/>
            <person name="Paoli F."/>
            <person name="Bruttini M."/>
            <person name="Carapelli A."/>
            <person name="Frati F."/>
            <person name="Nardi F."/>
        </authorList>
    </citation>
    <scope>NUCLEOTIDE SEQUENCE [LARGE SCALE GENOMIC DNA]</scope>
    <source>
        <strain evidence="1">DMR45628</strain>
    </source>
</reference>